<feature type="transmembrane region" description="Helical" evidence="1">
    <location>
        <begin position="34"/>
        <end position="56"/>
    </location>
</feature>
<organism evidence="3 14">
    <name type="scientific">Saccharolobus solfataricus</name>
    <name type="common">Sulfolobus solfataricus</name>
    <dbReference type="NCBI Taxonomy" id="2287"/>
    <lineage>
        <taxon>Archaea</taxon>
        <taxon>Thermoproteota</taxon>
        <taxon>Thermoprotei</taxon>
        <taxon>Sulfolobales</taxon>
        <taxon>Sulfolobaceae</taxon>
        <taxon>Saccharolobus</taxon>
    </lineage>
</organism>
<evidence type="ECO:0000313" key="13">
    <source>
        <dbReference type="EMBL" id="SAI85355.1"/>
    </source>
</evidence>
<feature type="transmembrane region" description="Helical" evidence="1">
    <location>
        <begin position="96"/>
        <end position="117"/>
    </location>
</feature>
<dbReference type="KEGG" id="ssof:SULC_2473"/>
<evidence type="ECO:0000313" key="12">
    <source>
        <dbReference type="EMBL" id="QPG49057.1"/>
    </source>
</evidence>
<evidence type="ECO:0000313" key="7">
    <source>
        <dbReference type="EMBL" id="AZF74320.1"/>
    </source>
</evidence>
<dbReference type="Proteomes" id="UP000273443">
    <property type="component" value="Chromosome"/>
</dbReference>
<dbReference type="Proteomes" id="UP000594632">
    <property type="component" value="Chromosome"/>
</dbReference>
<dbReference type="EMBL" id="CP033240">
    <property type="protein sequence ID" value="AZF82154.1"/>
    <property type="molecule type" value="Genomic_DNA"/>
</dbReference>
<dbReference type="OMA" id="ISLYMAD"/>
<dbReference type="KEGG" id="ssol:SULB_2476"/>
<reference evidence="14 15" key="1">
    <citation type="journal article" date="2015" name="Genome Announc.">
        <title>Complete Genome Sequence of Sulfolobus solfataricus Strain 98/2 and Evolved Derivatives.</title>
        <authorList>
            <person name="McCarthy S."/>
            <person name="Gradnigo J."/>
            <person name="Johnson T."/>
            <person name="Payne S."/>
            <person name="Lipzen A."/>
            <person name="Martin J."/>
            <person name="Schackwitz W."/>
            <person name="Moriyama E."/>
            <person name="Blum P."/>
        </authorList>
    </citation>
    <scope>NUCLEOTIDE SEQUENCE [LARGE SCALE GENOMIC DNA]</scope>
    <source>
        <strain evidence="14">98/2 SULC</strain>
        <strain evidence="2">SARC-B</strain>
        <strain evidence="3">SARC-C</strain>
        <strain evidence="4 16">SULA</strain>
        <strain evidence="15">SULB</strain>
    </source>
</reference>
<dbReference type="OrthoDB" id="43015at2157"/>
<dbReference type="Proteomes" id="UP000278715">
    <property type="component" value="Chromosome"/>
</dbReference>
<protein>
    <submittedName>
        <fullName evidence="3">Uncharacterized protein</fullName>
    </submittedName>
</protein>
<dbReference type="Proteomes" id="UP000033085">
    <property type="component" value="Chromosome"/>
</dbReference>
<dbReference type="GeneID" id="1454657"/>
<dbReference type="Proteomes" id="UP000269431">
    <property type="component" value="Chromosome"/>
</dbReference>
<keyword evidence="1" id="KW-1133">Transmembrane helix</keyword>
<evidence type="ECO:0000313" key="4">
    <source>
        <dbReference type="EMBL" id="AKA79998.1"/>
    </source>
</evidence>
<keyword evidence="1" id="KW-0472">Membrane</keyword>
<evidence type="ECO:0000313" key="6">
    <source>
        <dbReference type="EMBL" id="AZF71700.1"/>
    </source>
</evidence>
<evidence type="ECO:0000313" key="23">
    <source>
        <dbReference type="Proteomes" id="UP000278715"/>
    </source>
</evidence>
<dbReference type="EMBL" id="CP033241">
    <property type="protein sequence ID" value="AZF84740.1"/>
    <property type="molecule type" value="Genomic_DNA"/>
</dbReference>
<dbReference type="EMBL" id="CP050869">
    <property type="protein sequence ID" value="QPG49057.1"/>
    <property type="molecule type" value="Genomic_DNA"/>
</dbReference>
<reference evidence="12 25" key="6">
    <citation type="journal article" date="2020" name="Nat. Commun.">
        <title>The structures of two archaeal type IV pili illuminate evolutionary relationships.</title>
        <authorList>
            <person name="Wang F."/>
            <person name="Baquero D.P."/>
            <person name="Su Z."/>
            <person name="Beltran L.C."/>
            <person name="Prangishvili D."/>
            <person name="Krupovic M."/>
            <person name="Egelman E.H."/>
        </authorList>
    </citation>
    <scope>NUCLEOTIDE SEQUENCE [LARGE SCALE GENOMIC DNA]</scope>
    <source>
        <strain evidence="12 25">POZ149</strain>
    </source>
</reference>
<dbReference type="GeneID" id="44130425"/>
<dbReference type="EMBL" id="CP033236">
    <property type="protein sequence ID" value="AZF71700.1"/>
    <property type="molecule type" value="Genomic_DNA"/>
</dbReference>
<name>A0A0E3MDK1_SACSO</name>
<proteinExistence type="predicted"/>
<reference evidence="13" key="2">
    <citation type="submission" date="2016-04" db="EMBL/GenBank/DDBJ databases">
        <authorList>
            <person name="Evans L.H."/>
            <person name="Alamgir A."/>
            <person name="Owens N."/>
            <person name="Weber N.D."/>
            <person name="Virtaneva K."/>
            <person name="Barbian K."/>
            <person name="Babar A."/>
            <person name="Rosenke K."/>
        </authorList>
    </citation>
    <scope>NUCLEOTIDE SEQUENCE</scope>
    <source>
        <strain evidence="13">P1</strain>
    </source>
</reference>
<evidence type="ECO:0000313" key="9">
    <source>
        <dbReference type="EMBL" id="AZF79550.1"/>
    </source>
</evidence>
<evidence type="ECO:0000313" key="14">
    <source>
        <dbReference type="Proteomes" id="UP000033057"/>
    </source>
</evidence>
<dbReference type="EMBL" id="CP033238">
    <property type="protein sequence ID" value="AZF76943.1"/>
    <property type="molecule type" value="Genomic_DNA"/>
</dbReference>
<dbReference type="EMBL" id="CP033237">
    <property type="protein sequence ID" value="AZF74320.1"/>
    <property type="molecule type" value="Genomic_DNA"/>
</dbReference>
<evidence type="ECO:0000313" key="21">
    <source>
        <dbReference type="Proteomes" id="UP000273443"/>
    </source>
</evidence>
<dbReference type="PATRIC" id="fig|2287.6.peg.2626"/>
<reference evidence="17" key="3">
    <citation type="submission" date="2016-04" db="EMBL/GenBank/DDBJ databases">
        <authorList>
            <person name="Shah S.A."/>
            <person name="Garrett R.A."/>
        </authorList>
    </citation>
    <scope>NUCLEOTIDE SEQUENCE [LARGE SCALE GENOMIC DNA]</scope>
    <source>
        <strain evidence="17">ATCC 35091 / DSM 1616 / JCM 8930 / NBRC 15331 / P1</strain>
    </source>
</reference>
<dbReference type="EMBL" id="CP033239">
    <property type="protein sequence ID" value="AZF79550.1"/>
    <property type="molecule type" value="Genomic_DNA"/>
</dbReference>
<dbReference type="Proteomes" id="UP000282269">
    <property type="component" value="Chromosome"/>
</dbReference>
<keyword evidence="1" id="KW-0812">Transmembrane</keyword>
<reference evidence="3" key="5">
    <citation type="submission" date="2018-10" db="EMBL/GenBank/DDBJ databases">
        <authorList>
            <person name="McCarthy S."/>
            <person name="Gradnigo J."/>
            <person name="Johnson T."/>
            <person name="Payne S."/>
            <person name="Lipzen A."/>
            <person name="Schackwitz W."/>
            <person name="Martin J."/>
            <person name="Moriyama E."/>
            <person name="Blum P."/>
        </authorList>
    </citation>
    <scope>NUCLEOTIDE SEQUENCE</scope>
    <source>
        <strain evidence="2">SARC-B</strain>
        <strain evidence="3">SARC-C</strain>
        <strain evidence="4">SULA</strain>
    </source>
</reference>
<dbReference type="EMBL" id="CP033235">
    <property type="protein sequence ID" value="AZF69080.1"/>
    <property type="molecule type" value="Genomic_DNA"/>
</dbReference>
<evidence type="ECO:0000313" key="20">
    <source>
        <dbReference type="Proteomes" id="UP000273194"/>
    </source>
</evidence>
<feature type="transmembrane region" description="Helical" evidence="1">
    <location>
        <begin position="68"/>
        <end position="90"/>
    </location>
</feature>
<dbReference type="RefSeq" id="WP_010923556.1">
    <property type="nucleotide sequence ID" value="NZ_CP011055.2"/>
</dbReference>
<dbReference type="EMBL" id="CP011057">
    <property type="protein sequence ID" value="AKA79998.1"/>
    <property type="molecule type" value="Genomic_DNA"/>
</dbReference>
<reference evidence="18 19" key="4">
    <citation type="journal article" date="2018" name="Proc. Natl. Acad. Sci. U.S.A.">
        <title>Nonmutational mechanism of inheritance in the Archaeon Sulfolobus solfataricus.</title>
        <authorList>
            <person name="Payne S."/>
            <person name="McCarthy S."/>
            <person name="Johnson T."/>
            <person name="North E."/>
            <person name="Blum P."/>
        </authorList>
    </citation>
    <scope>NUCLEOTIDE SEQUENCE [LARGE SCALE GENOMIC DNA]</scope>
    <source>
        <strain evidence="6 18">SARC-H</strain>
        <strain evidence="7 22">SARC-I</strain>
        <strain evidence="9 23">SARC-N</strain>
        <strain evidence="10 24">SARC-O</strain>
        <strain evidence="11 19">SUL120</strain>
        <strain evidence="5 20">SULG</strain>
        <strain evidence="8 21">SULM</strain>
    </source>
</reference>
<evidence type="ECO:0000313" key="15">
    <source>
        <dbReference type="Proteomes" id="UP000033085"/>
    </source>
</evidence>
<dbReference type="KEGG" id="ssoa:SULA_2475"/>
<dbReference type="Proteomes" id="UP000076770">
    <property type="component" value="Chromosome i"/>
</dbReference>
<dbReference type="Proteomes" id="UP000273194">
    <property type="component" value="Chromosome"/>
</dbReference>
<dbReference type="AlphaFoldDB" id="A0A0E3MDK1"/>
<dbReference type="Proteomes" id="UP000033057">
    <property type="component" value="Chromosome"/>
</dbReference>
<feature type="transmembrane region" description="Helical" evidence="1">
    <location>
        <begin position="7"/>
        <end position="28"/>
    </location>
</feature>
<evidence type="ECO:0000313" key="3">
    <source>
        <dbReference type="EMBL" id="AKA77307.1"/>
    </source>
</evidence>
<dbReference type="Proteomes" id="UP000033106">
    <property type="component" value="Chromosome"/>
</dbReference>
<gene>
    <name evidence="12" type="ORF">HFC64_03320</name>
    <name evidence="13" type="ORF">SSOP1_1801</name>
    <name evidence="4" type="ORF">SULA_2475</name>
    <name evidence="2" type="ORF">SULB_2476</name>
    <name evidence="3" type="ORF">SULC_2473</name>
    <name evidence="5" type="ORF">SULG_12550</name>
    <name evidence="6" type="ORF">SULH_12550</name>
    <name evidence="7" type="ORF">SULI_12550</name>
    <name evidence="8" type="ORF">SULM_12540</name>
    <name evidence="9" type="ORF">SULN_12540</name>
    <name evidence="10" type="ORF">SULO_12550</name>
    <name evidence="11" type="ORF">SULZ_12535</name>
</gene>
<dbReference type="Proteomes" id="UP000267993">
    <property type="component" value="Chromosome"/>
</dbReference>
<evidence type="ECO:0000313" key="8">
    <source>
        <dbReference type="EMBL" id="AZF76943.1"/>
    </source>
</evidence>
<dbReference type="EMBL" id="CP011055">
    <property type="protein sequence ID" value="AKA74611.1"/>
    <property type="molecule type" value="Genomic_DNA"/>
</dbReference>
<evidence type="ECO:0000313" key="19">
    <source>
        <dbReference type="Proteomes" id="UP000269431"/>
    </source>
</evidence>
<evidence type="ECO:0000256" key="1">
    <source>
        <dbReference type="SAM" id="Phobius"/>
    </source>
</evidence>
<evidence type="ECO:0000313" key="25">
    <source>
        <dbReference type="Proteomes" id="UP000594632"/>
    </source>
</evidence>
<dbReference type="EMBL" id="CP011056">
    <property type="protein sequence ID" value="AKA77307.1"/>
    <property type="molecule type" value="Genomic_DNA"/>
</dbReference>
<evidence type="ECO:0000313" key="10">
    <source>
        <dbReference type="EMBL" id="AZF82154.1"/>
    </source>
</evidence>
<evidence type="ECO:0000313" key="22">
    <source>
        <dbReference type="Proteomes" id="UP000275843"/>
    </source>
</evidence>
<evidence type="ECO:0000313" key="18">
    <source>
        <dbReference type="Proteomes" id="UP000267993"/>
    </source>
</evidence>
<accession>A0A0E3MDK1</accession>
<evidence type="ECO:0000313" key="5">
    <source>
        <dbReference type="EMBL" id="AZF69080.1"/>
    </source>
</evidence>
<evidence type="ECO:0000313" key="11">
    <source>
        <dbReference type="EMBL" id="AZF84740.1"/>
    </source>
</evidence>
<evidence type="ECO:0000313" key="17">
    <source>
        <dbReference type="Proteomes" id="UP000076770"/>
    </source>
</evidence>
<evidence type="ECO:0000313" key="16">
    <source>
        <dbReference type="Proteomes" id="UP000033106"/>
    </source>
</evidence>
<sequence>MKLSDNYRIFTISNIIVGLIFSILYFITSGFIQYYNLVYGILTLGIAIWGIGRYYFKKIEDDKIRAGVQTAWLIVSFALGYISIIYAPVLFTKLEIIVIESILSIIQVLWGSALLAISYRKGYSVIKV</sequence>
<evidence type="ECO:0000313" key="2">
    <source>
        <dbReference type="EMBL" id="AKA74611.1"/>
    </source>
</evidence>
<evidence type="ECO:0000313" key="24">
    <source>
        <dbReference type="Proteomes" id="UP000282269"/>
    </source>
</evidence>
<dbReference type="EMBL" id="LT549890">
    <property type="protein sequence ID" value="SAI85355.1"/>
    <property type="molecule type" value="Genomic_DNA"/>
</dbReference>
<dbReference type="Proteomes" id="UP000275843">
    <property type="component" value="Chromosome"/>
</dbReference>